<dbReference type="Pfam" id="PF13679">
    <property type="entry name" value="Methyltransf_32"/>
    <property type="match status" value="1"/>
</dbReference>
<keyword evidence="2" id="KW-0808">Transferase</keyword>
<dbReference type="PANTHER" id="PTHR13369:SF3">
    <property type="entry name" value="METHYLTRANSFERASE DOMAIN-CONTAINING PROTEIN"/>
    <property type="match status" value="1"/>
</dbReference>
<proteinExistence type="predicted"/>
<feature type="domain" description="Methyltransferase" evidence="1">
    <location>
        <begin position="166"/>
        <end position="312"/>
    </location>
</feature>
<gene>
    <name evidence="2" type="ORF">BKA05_000330</name>
</gene>
<sequence>MAEPLLRTLARLRAELLAPDTLVRAVASGRRREGEPRWRRVELRPVDLKAGRHLQLTAYDATQAHTSNHPFGDEPAAGPAAEALDALLFDEPFGNWHVETTTHTHQLRVTKKGEGLLHSAARKEAVQAERGHDRDKERLLEESDPVFRALGLTDAQGRVKPSRQAKLRQVEEFLRQLDAALSDARSRGALRRPTPEQPLRVVDLGCGNAYLTFAAHRFLTHVRGLPVHLVGADVKQQSADHNGEVAASLGIDGQMSFAVGTIGDVVVDPAPDVVLALHACDTATDDALARAVGWQAPVVLAAPCCHHDVAAQLRRSPTPSPYSALTRHGILRERFADTLTDALRASLMRQQGYRVDVVEFVGSEHTPRNTMLRAVRTGSAVRGGSLVKEYDELVATWQLTPRLAQLLAGAGKGAEPGATDPS</sequence>
<reference evidence="2 3" key="1">
    <citation type="submission" date="2020-07" db="EMBL/GenBank/DDBJ databases">
        <title>Sequencing the genomes of 1000 actinobacteria strains.</title>
        <authorList>
            <person name="Klenk H.-P."/>
        </authorList>
    </citation>
    <scope>NUCLEOTIDE SEQUENCE [LARGE SCALE GENOMIC DNA]</scope>
    <source>
        <strain evidence="2 3">DSM 18248</strain>
    </source>
</reference>
<dbReference type="SUPFAM" id="SSF53335">
    <property type="entry name" value="S-adenosyl-L-methionine-dependent methyltransferases"/>
    <property type="match status" value="1"/>
</dbReference>
<evidence type="ECO:0000259" key="1">
    <source>
        <dbReference type="Pfam" id="PF13679"/>
    </source>
</evidence>
<dbReference type="InterPro" id="IPR025714">
    <property type="entry name" value="Methyltranfer_dom"/>
</dbReference>
<dbReference type="InterPro" id="IPR029063">
    <property type="entry name" value="SAM-dependent_MTases_sf"/>
</dbReference>
<keyword evidence="3" id="KW-1185">Reference proteome</keyword>
<name>A0A7Z0C0M5_9ACTN</name>
<dbReference type="EMBL" id="JACBZI010000001">
    <property type="protein sequence ID" value="NYI08815.1"/>
    <property type="molecule type" value="Genomic_DNA"/>
</dbReference>
<dbReference type="Gene3D" id="3.40.50.150">
    <property type="entry name" value="Vaccinia Virus protein VP39"/>
    <property type="match status" value="1"/>
</dbReference>
<protein>
    <submittedName>
        <fullName evidence="2">SAM-dependent methyltransferase</fullName>
    </submittedName>
</protein>
<dbReference type="AlphaFoldDB" id="A0A7Z0C0M5"/>
<evidence type="ECO:0000313" key="3">
    <source>
        <dbReference type="Proteomes" id="UP000537326"/>
    </source>
</evidence>
<dbReference type="RefSeq" id="WP_179529878.1">
    <property type="nucleotide sequence ID" value="NZ_BAAAPP010000002.1"/>
</dbReference>
<accession>A0A7Z0C0M5</accession>
<dbReference type="Proteomes" id="UP000537326">
    <property type="component" value="Unassembled WGS sequence"/>
</dbReference>
<dbReference type="GO" id="GO:0005737">
    <property type="term" value="C:cytoplasm"/>
    <property type="evidence" value="ECO:0007669"/>
    <property type="project" value="TreeGrafter"/>
</dbReference>
<evidence type="ECO:0000313" key="2">
    <source>
        <dbReference type="EMBL" id="NYI08815.1"/>
    </source>
</evidence>
<dbReference type="GO" id="GO:0008168">
    <property type="term" value="F:methyltransferase activity"/>
    <property type="evidence" value="ECO:0007669"/>
    <property type="project" value="UniProtKB-KW"/>
</dbReference>
<dbReference type="GO" id="GO:0032259">
    <property type="term" value="P:methylation"/>
    <property type="evidence" value="ECO:0007669"/>
    <property type="project" value="UniProtKB-KW"/>
</dbReference>
<comment type="caution">
    <text evidence="2">The sequence shown here is derived from an EMBL/GenBank/DDBJ whole genome shotgun (WGS) entry which is preliminary data.</text>
</comment>
<organism evidence="2 3">
    <name type="scientific">Nocardioides marinus</name>
    <dbReference type="NCBI Taxonomy" id="374514"/>
    <lineage>
        <taxon>Bacteria</taxon>
        <taxon>Bacillati</taxon>
        <taxon>Actinomycetota</taxon>
        <taxon>Actinomycetes</taxon>
        <taxon>Propionibacteriales</taxon>
        <taxon>Nocardioidaceae</taxon>
        <taxon>Nocardioides</taxon>
    </lineage>
</organism>
<dbReference type="PANTHER" id="PTHR13369">
    <property type="match status" value="1"/>
</dbReference>
<keyword evidence="2" id="KW-0489">Methyltransferase</keyword>